<evidence type="ECO:0000256" key="8">
    <source>
        <dbReference type="ARBA" id="ARBA00023114"/>
    </source>
</evidence>
<evidence type="ECO:0000256" key="11">
    <source>
        <dbReference type="SAM" id="MobiDB-lite"/>
    </source>
</evidence>
<dbReference type="SUPFAM" id="SSF57997">
    <property type="entry name" value="Tropomyosin"/>
    <property type="match status" value="1"/>
</dbReference>
<keyword evidence="8" id="KW-0626">Porin</keyword>
<keyword evidence="5" id="KW-0812">Transmembrane</keyword>
<keyword evidence="4" id="KW-1134">Transmembrane beta strand</keyword>
<dbReference type="Pfam" id="PF11471">
    <property type="entry name" value="Sugarporin_N"/>
    <property type="match status" value="1"/>
</dbReference>
<reference evidence="14 15" key="1">
    <citation type="submission" date="2019-07" db="EMBL/GenBank/DDBJ databases">
        <title>Serratia dokdonensis sp. nov., an elicitor of systemic resistance in Nicotiana Tabacum.</title>
        <authorList>
            <person name="Son J.-S."/>
            <person name="Hwang Y.-J."/>
            <person name="Lee S.-Y."/>
            <person name="Ghim S.-Y."/>
        </authorList>
    </citation>
    <scope>NUCLEOTIDE SEQUENCE [LARGE SCALE GENOMIC DNA]</scope>
    <source>
        <strain evidence="14 15">KUDC3025</strain>
    </source>
</reference>
<evidence type="ECO:0000256" key="4">
    <source>
        <dbReference type="ARBA" id="ARBA00022452"/>
    </source>
</evidence>
<dbReference type="InterPro" id="IPR021570">
    <property type="entry name" value="LamB-type_porin_N_dom"/>
</dbReference>
<evidence type="ECO:0000259" key="13">
    <source>
        <dbReference type="Pfam" id="PF11471"/>
    </source>
</evidence>
<feature type="region of interest" description="Disordered" evidence="11">
    <location>
        <begin position="48"/>
        <end position="102"/>
    </location>
</feature>
<evidence type="ECO:0000256" key="12">
    <source>
        <dbReference type="SAM" id="SignalP"/>
    </source>
</evidence>
<organism evidence="14 15">
    <name type="scientific">Serratia rhizosphaerae</name>
    <dbReference type="NCBI Taxonomy" id="2597702"/>
    <lineage>
        <taxon>Bacteria</taxon>
        <taxon>Pseudomonadati</taxon>
        <taxon>Pseudomonadota</taxon>
        <taxon>Gammaproteobacteria</taxon>
        <taxon>Enterobacterales</taxon>
        <taxon>Yersiniaceae</taxon>
        <taxon>Serratia</taxon>
    </lineage>
</organism>
<evidence type="ECO:0000256" key="10">
    <source>
        <dbReference type="ARBA" id="ARBA00023237"/>
    </source>
</evidence>
<keyword evidence="10" id="KW-0998">Cell outer membrane</keyword>
<name>A0ABX6GNJ6_9GAMM</name>
<feature type="signal peptide" evidence="12">
    <location>
        <begin position="1"/>
        <end position="21"/>
    </location>
</feature>
<feature type="compositionally biased region" description="Basic and acidic residues" evidence="11">
    <location>
        <begin position="48"/>
        <end position="81"/>
    </location>
</feature>
<keyword evidence="3" id="KW-0813">Transport</keyword>
<feature type="compositionally biased region" description="Polar residues" evidence="11">
    <location>
        <begin position="82"/>
        <end position="96"/>
    </location>
</feature>
<dbReference type="Proteomes" id="UP000430368">
    <property type="component" value="Chromosome"/>
</dbReference>
<dbReference type="Pfam" id="PF16966">
    <property type="entry name" value="Porin_8"/>
    <property type="match status" value="1"/>
</dbReference>
<evidence type="ECO:0000256" key="1">
    <source>
        <dbReference type="ARBA" id="ARBA00004571"/>
    </source>
</evidence>
<dbReference type="Gene3D" id="1.20.5.170">
    <property type="match status" value="1"/>
</dbReference>
<accession>A0ABX6GNJ6</accession>
<evidence type="ECO:0000256" key="7">
    <source>
        <dbReference type="ARBA" id="ARBA00023065"/>
    </source>
</evidence>
<dbReference type="RefSeq" id="WP_160029822.1">
    <property type="nucleotide sequence ID" value="NZ_CP041764.1"/>
</dbReference>
<evidence type="ECO:0000313" key="14">
    <source>
        <dbReference type="EMBL" id="QHA87835.1"/>
    </source>
</evidence>
<evidence type="ECO:0000256" key="9">
    <source>
        <dbReference type="ARBA" id="ARBA00023136"/>
    </source>
</evidence>
<feature type="chain" id="PRO_5046365694" evidence="12">
    <location>
        <begin position="22"/>
        <end position="482"/>
    </location>
</feature>
<sequence length="482" mass="54274">MKNLRYLAVTTGLFIAGPALAANDSIEARLNALEQRLQQAELRATQAEKRAAAAERQAQRLEQRTEHAERQARSLEQRTAHVEQQSTQLAKRSSAVQEDATPPAAGLQLTHFSDLKLYGDVEFNLDGASRSGQLTSLKTRDNKNWKPGDHERWDINGRILVGLDGYRRNPDGRFSGFRVQPLADMSGKMNLDDAAFFFGKEQDWQAKIGRFEAYDMFPLNQDTFIEYSGNTANDLYADGFGYIYMMKEGRGRSSSGGNLMLSKYAGDWYFELNTLVEDGTSLFQESSYHGNTLENKKNVAYLRPVIAWKKDRFSAALAMESNVVNNAYGYQNARGQWVDQSKRNGYGMTLSWNSLADDAENGIVANLSTAYLDAAGEQDFSAGANVLWRRFELGYIYAHNNIKEFSTDGMTAQIDNPLSEPGRYDIHTIHASYQIPNVMNMPNFNLYLGAYASMLEADADNKIANGDNDKRYGLRARFKYFF</sequence>
<comment type="similarity">
    <text evidence="2">Belongs to the porin LamB (TC 1.B.3) family.</text>
</comment>
<keyword evidence="15" id="KW-1185">Reference proteome</keyword>
<evidence type="ECO:0000256" key="2">
    <source>
        <dbReference type="ARBA" id="ARBA00007055"/>
    </source>
</evidence>
<keyword evidence="7" id="KW-0406">Ion transport</keyword>
<evidence type="ECO:0000256" key="5">
    <source>
        <dbReference type="ARBA" id="ARBA00022692"/>
    </source>
</evidence>
<protein>
    <submittedName>
        <fullName evidence="14">Porin</fullName>
    </submittedName>
</protein>
<gene>
    <name evidence="14" type="ORF">FO014_13190</name>
</gene>
<comment type="subcellular location">
    <subcellularLocation>
        <location evidence="1">Cell outer membrane</location>
        <topology evidence="1">Multi-pass membrane protein</topology>
    </subcellularLocation>
</comment>
<dbReference type="InterPro" id="IPR016963">
    <property type="entry name" value="Glycoporin_RafY"/>
</dbReference>
<evidence type="ECO:0000256" key="3">
    <source>
        <dbReference type="ARBA" id="ARBA00022448"/>
    </source>
</evidence>
<evidence type="ECO:0000313" key="15">
    <source>
        <dbReference type="Proteomes" id="UP000430368"/>
    </source>
</evidence>
<dbReference type="EMBL" id="CP041764">
    <property type="protein sequence ID" value="QHA87835.1"/>
    <property type="molecule type" value="Genomic_DNA"/>
</dbReference>
<keyword evidence="6 12" id="KW-0732">Signal</keyword>
<evidence type="ECO:0000256" key="6">
    <source>
        <dbReference type="ARBA" id="ARBA00022729"/>
    </source>
</evidence>
<proteinExistence type="inferred from homology"/>
<keyword evidence="9" id="KW-0472">Membrane</keyword>
<feature type="domain" description="LamB-type porin N-terminal" evidence="13">
    <location>
        <begin position="25"/>
        <end position="55"/>
    </location>
</feature>